<proteinExistence type="predicted"/>
<dbReference type="SUPFAM" id="SSF51556">
    <property type="entry name" value="Metallo-dependent hydrolases"/>
    <property type="match status" value="1"/>
</dbReference>
<organism evidence="3 4">
    <name type="scientific">Cesiribacter andamanensis AMV16</name>
    <dbReference type="NCBI Taxonomy" id="1279009"/>
    <lineage>
        <taxon>Bacteria</taxon>
        <taxon>Pseudomonadati</taxon>
        <taxon>Bacteroidota</taxon>
        <taxon>Cytophagia</taxon>
        <taxon>Cytophagales</taxon>
        <taxon>Cesiribacteraceae</taxon>
        <taxon>Cesiribacter</taxon>
    </lineage>
</organism>
<dbReference type="SUPFAM" id="SSF51338">
    <property type="entry name" value="Composite domain of metallo-dependent hydrolases"/>
    <property type="match status" value="1"/>
</dbReference>
<dbReference type="InterPro" id="IPR004722">
    <property type="entry name" value="DHOase"/>
</dbReference>
<dbReference type="InterPro" id="IPR011059">
    <property type="entry name" value="Metal-dep_hydrolase_composite"/>
</dbReference>
<dbReference type="OrthoDB" id="9765462at2"/>
<accession>M7NBC3</accession>
<reference evidence="3 4" key="1">
    <citation type="journal article" date="2013" name="Genome Announc.">
        <title>Draft Genome Sequence of Cesiribacter andamanensis Strain AMV16T, Isolated from a Soil Sample from a Mud Volcano in the Andaman Islands, India.</title>
        <authorList>
            <person name="Shivaji S."/>
            <person name="Ara S."/>
            <person name="Begum Z."/>
            <person name="Srinivas T.N."/>
            <person name="Singh A."/>
            <person name="Kumar Pinnaka A."/>
        </authorList>
    </citation>
    <scope>NUCLEOTIDE SEQUENCE [LARGE SCALE GENOMIC DNA]</scope>
    <source>
        <strain evidence="3 4">AMV16</strain>
    </source>
</reference>
<dbReference type="GO" id="GO:0046872">
    <property type="term" value="F:metal ion binding"/>
    <property type="evidence" value="ECO:0007669"/>
    <property type="project" value="InterPro"/>
</dbReference>
<keyword evidence="1" id="KW-0665">Pyrimidine biosynthesis</keyword>
<dbReference type="InterPro" id="IPR024403">
    <property type="entry name" value="DHOase_cat"/>
</dbReference>
<dbReference type="eggNOG" id="COG0044">
    <property type="taxonomic scope" value="Bacteria"/>
</dbReference>
<gene>
    <name evidence="3" type="primary">pyrC</name>
    <name evidence="3" type="ORF">ADICEAN_00335</name>
</gene>
<keyword evidence="4" id="KW-1185">Reference proteome</keyword>
<dbReference type="GO" id="GO:0005737">
    <property type="term" value="C:cytoplasm"/>
    <property type="evidence" value="ECO:0007669"/>
    <property type="project" value="TreeGrafter"/>
</dbReference>
<comment type="caution">
    <text evidence="3">The sequence shown here is derived from an EMBL/GenBank/DDBJ whole genome shotgun (WGS) entry which is preliminary data.</text>
</comment>
<dbReference type="GO" id="GO:0006145">
    <property type="term" value="P:purine nucleobase catabolic process"/>
    <property type="evidence" value="ECO:0007669"/>
    <property type="project" value="TreeGrafter"/>
</dbReference>
<dbReference type="PATRIC" id="fig|1279009.4.peg.337"/>
<dbReference type="GO" id="GO:0004038">
    <property type="term" value="F:allantoinase activity"/>
    <property type="evidence" value="ECO:0007669"/>
    <property type="project" value="TreeGrafter"/>
</dbReference>
<evidence type="ECO:0000313" key="3">
    <source>
        <dbReference type="EMBL" id="EMR04577.1"/>
    </source>
</evidence>
<dbReference type="GO" id="GO:0006221">
    <property type="term" value="P:pyrimidine nucleotide biosynthetic process"/>
    <property type="evidence" value="ECO:0007669"/>
    <property type="project" value="UniProtKB-KW"/>
</dbReference>
<dbReference type="Gene3D" id="3.20.20.140">
    <property type="entry name" value="Metal-dependent hydrolases"/>
    <property type="match status" value="1"/>
</dbReference>
<dbReference type="GO" id="GO:0004151">
    <property type="term" value="F:dihydroorotase activity"/>
    <property type="evidence" value="ECO:0007669"/>
    <property type="project" value="UniProtKB-EC"/>
</dbReference>
<dbReference type="EC" id="3.5.2.3" evidence="3"/>
<dbReference type="InterPro" id="IPR050138">
    <property type="entry name" value="DHOase/Allantoinase_Hydrolase"/>
</dbReference>
<dbReference type="EMBL" id="AODQ01000004">
    <property type="protein sequence ID" value="EMR04577.1"/>
    <property type="molecule type" value="Genomic_DNA"/>
</dbReference>
<dbReference type="CDD" id="cd01317">
    <property type="entry name" value="DHOase_IIa"/>
    <property type="match status" value="1"/>
</dbReference>
<evidence type="ECO:0000256" key="1">
    <source>
        <dbReference type="ARBA" id="ARBA00022975"/>
    </source>
</evidence>
<dbReference type="Proteomes" id="UP000011910">
    <property type="component" value="Unassembled WGS sequence"/>
</dbReference>
<evidence type="ECO:0000259" key="2">
    <source>
        <dbReference type="Pfam" id="PF12890"/>
    </source>
</evidence>
<sequence>MKILLKNVRVLHPGFGTEPHHLLLDGGAYRSIWPSAQAPAALEADQVIHIHNLHLSAGWCDLRASFGEPGLEYKEDLDSGCQAAAAGGFTDVLLMPNTEPVIDTKNGVRFILNHTTPYPVRLHVAAAITAGAKGEYLTEVLDLHQAGARAFTDGAHPLSDPALVVRALQYLQKIGGVFMNQAQEPRLMQGGQMHEGINSTLLGMKGIPSLAEEVALLRDIELLRYAGGRMHISCLSTAAGVALVRKAKAEGLALTADVAMHNLLFTDAALLDFDTNFKLDPPLRSEQDRQALLEGLREGTIDAIVTDHRPEDTENKRLEFDLAAVGATGLQTAYAALSALPELPQEVLIEKLTSGPRRVLGLPQAEIKEGAPACCTLFVPDAPWRLDGESNRSHSQNSPYWQQELRGKAVGIIVAQKMYLDESSIRVG</sequence>
<dbReference type="Gene3D" id="2.30.40.10">
    <property type="entry name" value="Urease, subunit C, domain 1"/>
    <property type="match status" value="1"/>
</dbReference>
<evidence type="ECO:0000313" key="4">
    <source>
        <dbReference type="Proteomes" id="UP000011910"/>
    </source>
</evidence>
<dbReference type="Pfam" id="PF12890">
    <property type="entry name" value="DHOase"/>
    <property type="match status" value="1"/>
</dbReference>
<dbReference type="InterPro" id="IPR032466">
    <property type="entry name" value="Metal_Hydrolase"/>
</dbReference>
<name>M7NBC3_9BACT</name>
<dbReference type="PANTHER" id="PTHR43668">
    <property type="entry name" value="ALLANTOINASE"/>
    <property type="match status" value="1"/>
</dbReference>
<dbReference type="PANTHER" id="PTHR43668:SF2">
    <property type="entry name" value="ALLANTOINASE"/>
    <property type="match status" value="1"/>
</dbReference>
<keyword evidence="3" id="KW-0378">Hydrolase</keyword>
<protein>
    <submittedName>
        <fullName evidence="3">Dihydroorotase</fullName>
        <ecNumber evidence="3">3.5.2.3</ecNumber>
    </submittedName>
</protein>
<dbReference type="RefSeq" id="WP_009193745.1">
    <property type="nucleotide sequence ID" value="NZ_AODQ01000004.1"/>
</dbReference>
<dbReference type="AlphaFoldDB" id="M7NBC3"/>
<feature type="domain" description="Dihydroorotase catalytic" evidence="2">
    <location>
        <begin position="58"/>
        <end position="237"/>
    </location>
</feature>
<dbReference type="STRING" id="1279009.ADICEAN_00335"/>
<dbReference type="NCBIfam" id="TIGR00857">
    <property type="entry name" value="pyrC_multi"/>
    <property type="match status" value="1"/>
</dbReference>